<dbReference type="InterPro" id="IPR040442">
    <property type="entry name" value="Pyrv_kinase-like_dom_sf"/>
</dbReference>
<comment type="pathway">
    <text evidence="1 7">Cofactor biosynthesis; (R)-pantothenate biosynthesis; (R)-pantoate from 3-methyl-2-oxobutanoate: step 1/2.</text>
</comment>
<evidence type="ECO:0000313" key="11">
    <source>
        <dbReference type="EMBL" id="KIX15651.1"/>
    </source>
</evidence>
<evidence type="ECO:0000256" key="7">
    <source>
        <dbReference type="HAMAP-Rule" id="MF_00156"/>
    </source>
</evidence>
<feature type="binding site" evidence="7 10">
    <location>
        <position position="118"/>
    </location>
    <ligand>
        <name>Mg(2+)</name>
        <dbReference type="ChEBI" id="CHEBI:18420"/>
    </ligand>
</feature>
<dbReference type="InParanoid" id="A0A0D2JIZ2"/>
<dbReference type="RefSeq" id="WP_044346597.1">
    <property type="nucleotide sequence ID" value="NZ_AZAC01000002.1"/>
</dbReference>
<dbReference type="PANTHER" id="PTHR20881">
    <property type="entry name" value="3-METHYL-2-OXOBUTANOATE HYDROXYMETHYLTRANSFERASE"/>
    <property type="match status" value="1"/>
</dbReference>
<protein>
    <recommendedName>
        <fullName evidence="7">3-methyl-2-oxobutanoate hydroxymethyltransferase</fullName>
        <ecNumber evidence="7">2.1.2.11</ecNumber>
    </recommendedName>
    <alternativeName>
        <fullName evidence="7">Ketopantoate hydroxymethyltransferase</fullName>
        <shortName evidence="7">KPHMT</shortName>
    </alternativeName>
</protein>
<keyword evidence="11" id="KW-0489">Methyltransferase</keyword>
<dbReference type="FunFam" id="3.20.20.60:FF:000003">
    <property type="entry name" value="3-methyl-2-oxobutanoate hydroxymethyltransferase"/>
    <property type="match status" value="1"/>
</dbReference>
<comment type="subcellular location">
    <subcellularLocation>
        <location evidence="7">Cytoplasm</location>
    </subcellularLocation>
</comment>
<dbReference type="EMBL" id="AZAC01000002">
    <property type="protein sequence ID" value="KIX15651.1"/>
    <property type="molecule type" value="Genomic_DNA"/>
</dbReference>
<evidence type="ECO:0000256" key="1">
    <source>
        <dbReference type="ARBA" id="ARBA00005033"/>
    </source>
</evidence>
<evidence type="ECO:0000256" key="10">
    <source>
        <dbReference type="PIRSR" id="PIRSR000388-3"/>
    </source>
</evidence>
<comment type="caution">
    <text evidence="11">The sequence shown here is derived from an EMBL/GenBank/DDBJ whole genome shotgun (WGS) entry which is preliminary data.</text>
</comment>
<dbReference type="PATRIC" id="fig|1429043.3.peg.669"/>
<gene>
    <name evidence="7" type="primary">panB</name>
    <name evidence="11" type="ORF">X474_03185</name>
</gene>
<evidence type="ECO:0000256" key="5">
    <source>
        <dbReference type="ARBA" id="ARBA00022679"/>
    </source>
</evidence>
<proteinExistence type="inferred from homology"/>
<dbReference type="InterPro" id="IPR003700">
    <property type="entry name" value="Pantoate_hydroxy_MeTrfase"/>
</dbReference>
<evidence type="ECO:0000256" key="8">
    <source>
        <dbReference type="PIRSR" id="PIRSR000388-1"/>
    </source>
</evidence>
<dbReference type="CDD" id="cd06557">
    <property type="entry name" value="KPHMT-like"/>
    <property type="match status" value="1"/>
</dbReference>
<dbReference type="GO" id="GO:0000287">
    <property type="term" value="F:magnesium ion binding"/>
    <property type="evidence" value="ECO:0007669"/>
    <property type="project" value="TreeGrafter"/>
</dbReference>
<feature type="binding site" evidence="7 10">
    <location>
        <position position="86"/>
    </location>
    <ligand>
        <name>Mg(2+)</name>
        <dbReference type="ChEBI" id="CHEBI:18420"/>
    </ligand>
</feature>
<organism evidence="11 12">
    <name type="scientific">Dethiosulfatarculus sandiegensis</name>
    <dbReference type="NCBI Taxonomy" id="1429043"/>
    <lineage>
        <taxon>Bacteria</taxon>
        <taxon>Pseudomonadati</taxon>
        <taxon>Thermodesulfobacteriota</taxon>
        <taxon>Desulfarculia</taxon>
        <taxon>Desulfarculales</taxon>
        <taxon>Desulfarculaceae</taxon>
        <taxon>Dethiosulfatarculus</taxon>
    </lineage>
</organism>
<dbReference type="OrthoDB" id="9781789at2"/>
<dbReference type="STRING" id="1429043.X474_03185"/>
<dbReference type="Proteomes" id="UP000032233">
    <property type="component" value="Unassembled WGS sequence"/>
</dbReference>
<dbReference type="NCBIfam" id="TIGR00222">
    <property type="entry name" value="panB"/>
    <property type="match status" value="1"/>
</dbReference>
<dbReference type="SUPFAM" id="SSF51621">
    <property type="entry name" value="Phosphoenolpyruvate/pyruvate domain"/>
    <property type="match status" value="1"/>
</dbReference>
<dbReference type="Pfam" id="PF02548">
    <property type="entry name" value="Pantoate_transf"/>
    <property type="match status" value="1"/>
</dbReference>
<feature type="binding site" evidence="7 10">
    <location>
        <position position="47"/>
    </location>
    <ligand>
        <name>Mg(2+)</name>
        <dbReference type="ChEBI" id="CHEBI:18420"/>
    </ligand>
</feature>
<keyword evidence="7" id="KW-0963">Cytoplasm</keyword>
<comment type="function">
    <text evidence="6 7">Catalyzes the reversible reaction in which hydroxymethyl group from 5,10-methylenetetrahydrofolate is transferred onto alpha-ketoisovalerate to form ketopantoate.</text>
</comment>
<dbReference type="Gene3D" id="3.20.20.60">
    <property type="entry name" value="Phosphoenolpyruvate-binding domains"/>
    <property type="match status" value="1"/>
</dbReference>
<keyword evidence="4 7" id="KW-0566">Pantothenate biosynthesis</keyword>
<dbReference type="GO" id="GO:0003864">
    <property type="term" value="F:3-methyl-2-oxobutanoate hydroxymethyltransferase activity"/>
    <property type="evidence" value="ECO:0007669"/>
    <property type="project" value="UniProtKB-UniRule"/>
</dbReference>
<dbReference type="NCBIfam" id="NF001452">
    <property type="entry name" value="PRK00311.1"/>
    <property type="match status" value="1"/>
</dbReference>
<sequence>MSKKKLSRIDLQNMKDKGEKAVWMTAYDFTTAQLAEQAGMDMLLVGDSLGMVVYGYNGTVPVTMDQSIYHTEAVRRGAPNTFIIGDMPFGTYQAGWDDAVKNAVRFHKEAGVDCIKLEGGVRVADTIEAITDGGMLVMGHVGLTPQSTGALGGFKAQGRTADSAMAVIEDAMAVYEAGAFSLLVEAVPPEVTKIIADELPIPVYSIGAGVDCDGQVMIVSDILGVFQAFTPKFVKKYANLGAEMQKVFETYIKEVKAGEFPAAEHTYKMVQGEFEKLQKMRTE</sequence>
<reference evidence="11 12" key="1">
    <citation type="submission" date="2013-11" db="EMBL/GenBank/DDBJ databases">
        <title>Metagenomic analysis of a methanogenic consortium involved in long chain n-alkane degradation.</title>
        <authorList>
            <person name="Davidova I.A."/>
            <person name="Callaghan A.V."/>
            <person name="Wawrik B."/>
            <person name="Pruitt S."/>
            <person name="Marks C."/>
            <person name="Duncan K.E."/>
            <person name="Suflita J.M."/>
        </authorList>
    </citation>
    <scope>NUCLEOTIDE SEQUENCE [LARGE SCALE GENOMIC DNA]</scope>
    <source>
        <strain evidence="11 12">SPR</strain>
    </source>
</reference>
<feature type="binding site" evidence="7 9">
    <location>
        <position position="116"/>
    </location>
    <ligand>
        <name>3-methyl-2-oxobutanoate</name>
        <dbReference type="ChEBI" id="CHEBI:11851"/>
    </ligand>
</feature>
<comment type="subunit">
    <text evidence="3 7">Homodecamer; pentamer of dimers.</text>
</comment>
<dbReference type="GO" id="GO:0005737">
    <property type="term" value="C:cytoplasm"/>
    <property type="evidence" value="ECO:0007669"/>
    <property type="project" value="UniProtKB-SubCell"/>
</dbReference>
<dbReference type="FunCoup" id="A0A0D2JIZ2">
    <property type="interactions" value="458"/>
</dbReference>
<dbReference type="InterPro" id="IPR015813">
    <property type="entry name" value="Pyrv/PenolPyrv_kinase-like_dom"/>
</dbReference>
<dbReference type="AlphaFoldDB" id="A0A0D2JIZ2"/>
<keyword evidence="12" id="KW-1185">Reference proteome</keyword>
<feature type="binding site" evidence="7 9">
    <location>
        <begin position="47"/>
        <end position="48"/>
    </location>
    <ligand>
        <name>3-methyl-2-oxobutanoate</name>
        <dbReference type="ChEBI" id="CHEBI:11851"/>
    </ligand>
</feature>
<dbReference type="GO" id="GO:0032259">
    <property type="term" value="P:methylation"/>
    <property type="evidence" value="ECO:0007669"/>
    <property type="project" value="UniProtKB-KW"/>
</dbReference>
<name>A0A0D2JIZ2_9BACT</name>
<evidence type="ECO:0000256" key="3">
    <source>
        <dbReference type="ARBA" id="ARBA00011424"/>
    </source>
</evidence>
<dbReference type="GO" id="GO:0008168">
    <property type="term" value="F:methyltransferase activity"/>
    <property type="evidence" value="ECO:0007669"/>
    <property type="project" value="UniProtKB-KW"/>
</dbReference>
<feature type="binding site" evidence="7 9">
    <location>
        <position position="86"/>
    </location>
    <ligand>
        <name>3-methyl-2-oxobutanoate</name>
        <dbReference type="ChEBI" id="CHEBI:11851"/>
    </ligand>
</feature>
<comment type="catalytic activity">
    <reaction evidence="7">
        <text>(6R)-5,10-methylene-5,6,7,8-tetrahydrofolate + 3-methyl-2-oxobutanoate + H2O = 2-dehydropantoate + (6S)-5,6,7,8-tetrahydrofolate</text>
        <dbReference type="Rhea" id="RHEA:11824"/>
        <dbReference type="ChEBI" id="CHEBI:11561"/>
        <dbReference type="ChEBI" id="CHEBI:11851"/>
        <dbReference type="ChEBI" id="CHEBI:15377"/>
        <dbReference type="ChEBI" id="CHEBI:15636"/>
        <dbReference type="ChEBI" id="CHEBI:57453"/>
        <dbReference type="EC" id="2.1.2.11"/>
    </reaction>
</comment>
<keyword evidence="7 10" id="KW-0460">Magnesium</keyword>
<evidence type="ECO:0000256" key="4">
    <source>
        <dbReference type="ARBA" id="ARBA00022655"/>
    </source>
</evidence>
<evidence type="ECO:0000256" key="6">
    <source>
        <dbReference type="ARBA" id="ARBA00056497"/>
    </source>
</evidence>
<dbReference type="HAMAP" id="MF_00156">
    <property type="entry name" value="PanB"/>
    <property type="match status" value="1"/>
</dbReference>
<evidence type="ECO:0000256" key="9">
    <source>
        <dbReference type="PIRSR" id="PIRSR000388-2"/>
    </source>
</evidence>
<comment type="similarity">
    <text evidence="2 7">Belongs to the PanB family.</text>
</comment>
<evidence type="ECO:0000313" key="12">
    <source>
        <dbReference type="Proteomes" id="UP000032233"/>
    </source>
</evidence>
<dbReference type="UniPathway" id="UPA00028">
    <property type="reaction ID" value="UER00003"/>
</dbReference>
<dbReference type="EC" id="2.1.2.11" evidence="7"/>
<feature type="active site" description="Proton acceptor" evidence="7 8">
    <location>
        <position position="185"/>
    </location>
</feature>
<comment type="cofactor">
    <cofactor evidence="7 10">
        <name>Mg(2+)</name>
        <dbReference type="ChEBI" id="CHEBI:18420"/>
    </cofactor>
    <text evidence="7 10">Binds 1 Mg(2+) ion per subunit.</text>
</comment>
<dbReference type="PANTHER" id="PTHR20881:SF0">
    <property type="entry name" value="3-METHYL-2-OXOBUTANOATE HYDROXYMETHYLTRANSFERASE"/>
    <property type="match status" value="1"/>
</dbReference>
<accession>A0A0D2JIZ2</accession>
<dbReference type="PIRSF" id="PIRSF000388">
    <property type="entry name" value="Pantoate_hydroxy_MeTrfase"/>
    <property type="match status" value="1"/>
</dbReference>
<dbReference type="GO" id="GO:0015940">
    <property type="term" value="P:pantothenate biosynthetic process"/>
    <property type="evidence" value="ECO:0007669"/>
    <property type="project" value="UniProtKB-UniRule"/>
</dbReference>
<keyword evidence="7 10" id="KW-0479">Metal-binding</keyword>
<keyword evidence="5 7" id="KW-0808">Transferase</keyword>
<evidence type="ECO:0000256" key="2">
    <source>
        <dbReference type="ARBA" id="ARBA00008676"/>
    </source>
</evidence>